<sequence>DIIIESIPYLPFLVQNSDPQWEEIDVVTSTDDVLPPSVENDDDSSNDPLLEEADLFLSDDSIALESEDTIFDHGISD</sequence>
<comment type="caution">
    <text evidence="1">The sequence shown here is derived from an EMBL/GenBank/DDBJ whole genome shotgun (WGS) entry which is preliminary data.</text>
</comment>
<gene>
    <name evidence="1" type="ORF">Tci_868307</name>
</gene>
<dbReference type="AlphaFoldDB" id="A0A699SGA2"/>
<dbReference type="EMBL" id="BKCJ011159537">
    <property type="protein sequence ID" value="GFC96337.1"/>
    <property type="molecule type" value="Genomic_DNA"/>
</dbReference>
<proteinExistence type="predicted"/>
<accession>A0A699SGA2</accession>
<feature type="non-terminal residue" evidence="1">
    <location>
        <position position="1"/>
    </location>
</feature>
<name>A0A699SGA2_TANCI</name>
<evidence type="ECO:0000313" key="1">
    <source>
        <dbReference type="EMBL" id="GFC96337.1"/>
    </source>
</evidence>
<reference evidence="1" key="1">
    <citation type="journal article" date="2019" name="Sci. Rep.">
        <title>Draft genome of Tanacetum cinerariifolium, the natural source of mosquito coil.</title>
        <authorList>
            <person name="Yamashiro T."/>
            <person name="Shiraishi A."/>
            <person name="Satake H."/>
            <person name="Nakayama K."/>
        </authorList>
    </citation>
    <scope>NUCLEOTIDE SEQUENCE</scope>
</reference>
<protein>
    <recommendedName>
        <fullName evidence="2">Reverse transcriptase domain-containing protein</fullName>
    </recommendedName>
</protein>
<evidence type="ECO:0008006" key="2">
    <source>
        <dbReference type="Google" id="ProtNLM"/>
    </source>
</evidence>
<organism evidence="1">
    <name type="scientific">Tanacetum cinerariifolium</name>
    <name type="common">Dalmatian daisy</name>
    <name type="synonym">Chrysanthemum cinerariifolium</name>
    <dbReference type="NCBI Taxonomy" id="118510"/>
    <lineage>
        <taxon>Eukaryota</taxon>
        <taxon>Viridiplantae</taxon>
        <taxon>Streptophyta</taxon>
        <taxon>Embryophyta</taxon>
        <taxon>Tracheophyta</taxon>
        <taxon>Spermatophyta</taxon>
        <taxon>Magnoliopsida</taxon>
        <taxon>eudicotyledons</taxon>
        <taxon>Gunneridae</taxon>
        <taxon>Pentapetalae</taxon>
        <taxon>asterids</taxon>
        <taxon>campanulids</taxon>
        <taxon>Asterales</taxon>
        <taxon>Asteraceae</taxon>
        <taxon>Asteroideae</taxon>
        <taxon>Anthemideae</taxon>
        <taxon>Anthemidinae</taxon>
        <taxon>Tanacetum</taxon>
    </lineage>
</organism>